<proteinExistence type="predicted"/>
<feature type="compositionally biased region" description="Basic and acidic residues" evidence="1">
    <location>
        <begin position="34"/>
        <end position="59"/>
    </location>
</feature>
<dbReference type="RefSeq" id="XP_033655026.1">
    <property type="nucleotide sequence ID" value="XM_033799705.1"/>
</dbReference>
<dbReference type="GeneID" id="54552880"/>
<dbReference type="Proteomes" id="UP000800097">
    <property type="component" value="Unassembled WGS sequence"/>
</dbReference>
<dbReference type="AlphaFoldDB" id="A0A6A6JLV7"/>
<evidence type="ECO:0000256" key="1">
    <source>
        <dbReference type="SAM" id="MobiDB-lite"/>
    </source>
</evidence>
<feature type="compositionally biased region" description="Basic and acidic residues" evidence="1">
    <location>
        <begin position="101"/>
        <end position="121"/>
    </location>
</feature>
<evidence type="ECO:0000313" key="2">
    <source>
        <dbReference type="EMBL" id="KAF2277487.1"/>
    </source>
</evidence>
<keyword evidence="3" id="KW-1185">Reference proteome</keyword>
<dbReference type="OrthoDB" id="3927958at2759"/>
<sequence>MCYYKLYIYDGCGHSLRSVRPARRCKIYWGYEKEKEEEEQRREEQELGRAMMEEGRQRGEEEDVAAGQGVAVTESDRVEKKHDKHDKHDSAVPSEWGRASVEIERGEGHGSTHGEGYDIPHPHPRPQNHSNPSHSNSSTPTCPDILTHAFLSYMIHTLCPTCAANRDALLSDVQDGHAMQFEDWKWKVKYWSPVPEQARYTMMGGGGGDHGQGWGEMMGSWVREKGSGLGWGLEGFLGGGRGGGRRGRGRG</sequence>
<feature type="region of interest" description="Disordered" evidence="1">
    <location>
        <begin position="34"/>
        <end position="140"/>
    </location>
</feature>
<name>A0A6A6JLV7_WESOR</name>
<evidence type="ECO:0000313" key="3">
    <source>
        <dbReference type="Proteomes" id="UP000800097"/>
    </source>
</evidence>
<gene>
    <name evidence="2" type="ORF">EI97DRAFT_441532</name>
</gene>
<reference evidence="2" key="1">
    <citation type="journal article" date="2020" name="Stud. Mycol.">
        <title>101 Dothideomycetes genomes: a test case for predicting lifestyles and emergence of pathogens.</title>
        <authorList>
            <person name="Haridas S."/>
            <person name="Albert R."/>
            <person name="Binder M."/>
            <person name="Bloem J."/>
            <person name="Labutti K."/>
            <person name="Salamov A."/>
            <person name="Andreopoulos B."/>
            <person name="Baker S."/>
            <person name="Barry K."/>
            <person name="Bills G."/>
            <person name="Bluhm B."/>
            <person name="Cannon C."/>
            <person name="Castanera R."/>
            <person name="Culley D."/>
            <person name="Daum C."/>
            <person name="Ezra D."/>
            <person name="Gonzalez J."/>
            <person name="Henrissat B."/>
            <person name="Kuo A."/>
            <person name="Liang C."/>
            <person name="Lipzen A."/>
            <person name="Lutzoni F."/>
            <person name="Magnuson J."/>
            <person name="Mondo S."/>
            <person name="Nolan M."/>
            <person name="Ohm R."/>
            <person name="Pangilinan J."/>
            <person name="Park H.-J."/>
            <person name="Ramirez L."/>
            <person name="Alfaro M."/>
            <person name="Sun H."/>
            <person name="Tritt A."/>
            <person name="Yoshinaga Y."/>
            <person name="Zwiers L.-H."/>
            <person name="Turgeon B."/>
            <person name="Goodwin S."/>
            <person name="Spatafora J."/>
            <person name="Crous P."/>
            <person name="Grigoriev I."/>
        </authorList>
    </citation>
    <scope>NUCLEOTIDE SEQUENCE</scope>
    <source>
        <strain evidence="2">CBS 379.55</strain>
    </source>
</reference>
<protein>
    <submittedName>
        <fullName evidence="2">Uncharacterized protein</fullName>
    </submittedName>
</protein>
<feature type="compositionally biased region" description="Low complexity" evidence="1">
    <location>
        <begin position="127"/>
        <end position="138"/>
    </location>
</feature>
<organism evidence="2 3">
    <name type="scientific">Westerdykella ornata</name>
    <dbReference type="NCBI Taxonomy" id="318751"/>
    <lineage>
        <taxon>Eukaryota</taxon>
        <taxon>Fungi</taxon>
        <taxon>Dikarya</taxon>
        <taxon>Ascomycota</taxon>
        <taxon>Pezizomycotina</taxon>
        <taxon>Dothideomycetes</taxon>
        <taxon>Pleosporomycetidae</taxon>
        <taxon>Pleosporales</taxon>
        <taxon>Sporormiaceae</taxon>
        <taxon>Westerdykella</taxon>
    </lineage>
</organism>
<dbReference type="EMBL" id="ML986490">
    <property type="protein sequence ID" value="KAF2277487.1"/>
    <property type="molecule type" value="Genomic_DNA"/>
</dbReference>
<feature type="compositionally biased region" description="Basic and acidic residues" evidence="1">
    <location>
        <begin position="74"/>
        <end position="90"/>
    </location>
</feature>
<accession>A0A6A6JLV7</accession>